<evidence type="ECO:0000313" key="3">
    <source>
        <dbReference type="EMBL" id="EKF37637.1"/>
    </source>
</evidence>
<evidence type="ECO:0000313" key="4">
    <source>
        <dbReference type="Proteomes" id="UP000007350"/>
    </source>
</evidence>
<keyword evidence="2" id="KW-1133">Transmembrane helix</keyword>
<accession>K2P976</accession>
<feature type="transmembrane region" description="Helical" evidence="2">
    <location>
        <begin position="16"/>
        <end position="37"/>
    </location>
</feature>
<keyword evidence="2" id="KW-0812">Transmembrane</keyword>
<keyword evidence="4" id="KW-1185">Reference proteome</keyword>
<evidence type="ECO:0000256" key="1">
    <source>
        <dbReference type="SAM" id="MobiDB-lite"/>
    </source>
</evidence>
<reference evidence="3 4" key="1">
    <citation type="journal article" date="2012" name="BMC Genomics">
        <title>Comparative genomic analysis of human infective Trypanosoma cruzi lineages with the bat-restricted subspecies T. cruzi marinkellei.</title>
        <authorList>
            <person name="Franzen O."/>
            <person name="Talavera-Lopez C."/>
            <person name="Ochaya S."/>
            <person name="Butler C.E."/>
            <person name="Messenger L.A."/>
            <person name="Lewis M.D."/>
            <person name="Llewellyn M.S."/>
            <person name="Marinkelle C.J."/>
            <person name="Tyler K.M."/>
            <person name="Miles M.A."/>
            <person name="Andersson B."/>
        </authorList>
    </citation>
    <scope>NUCLEOTIDE SEQUENCE [LARGE SCALE GENOMIC DNA]</scope>
    <source>
        <strain evidence="3 4">B7</strain>
    </source>
</reference>
<evidence type="ECO:0000256" key="2">
    <source>
        <dbReference type="SAM" id="Phobius"/>
    </source>
</evidence>
<gene>
    <name evidence="3" type="ORF">MOQ_002166</name>
</gene>
<sequence length="245" mass="27913">MLEYYAVLDVSQSASFSFFSLLLLCVGGGGFSWRIMWRGTPQVAPRFRTGAQLWVMACAQKRLCTSTSSSAEGGKGGGGERRGDGADTTGGKRTSATAEERRRISRNWENAFFGRVHYEPGMHEKYQAAMETEEEEEELMRKSNRELFPHWPEDEEAPRREFHRLPDALKKRYIVNRLTMGERRITYAADYGGLLMMQHLNLGELMINEAEQLLMECGWCNDDVAAKIEAVRDCAARTKFQFDLD</sequence>
<name>K2P976_TRYCR</name>
<dbReference type="Proteomes" id="UP000007350">
    <property type="component" value="Unassembled WGS sequence"/>
</dbReference>
<feature type="region of interest" description="Disordered" evidence="1">
    <location>
        <begin position="66"/>
        <end position="101"/>
    </location>
</feature>
<dbReference type="EMBL" id="AHKC01008650">
    <property type="protein sequence ID" value="EKF37637.1"/>
    <property type="molecule type" value="Genomic_DNA"/>
</dbReference>
<keyword evidence="2" id="KW-0472">Membrane</keyword>
<dbReference type="AlphaFoldDB" id="K2P976"/>
<organism evidence="3 4">
    <name type="scientific">Trypanosoma cruzi marinkellei</name>
    <dbReference type="NCBI Taxonomy" id="85056"/>
    <lineage>
        <taxon>Eukaryota</taxon>
        <taxon>Discoba</taxon>
        <taxon>Euglenozoa</taxon>
        <taxon>Kinetoplastea</taxon>
        <taxon>Metakinetoplastina</taxon>
        <taxon>Trypanosomatida</taxon>
        <taxon>Trypanosomatidae</taxon>
        <taxon>Trypanosoma</taxon>
        <taxon>Schizotrypanum</taxon>
    </lineage>
</organism>
<dbReference type="OrthoDB" id="247552at2759"/>
<comment type="caution">
    <text evidence="3">The sequence shown here is derived from an EMBL/GenBank/DDBJ whole genome shotgun (WGS) entry which is preliminary data.</text>
</comment>
<protein>
    <submittedName>
        <fullName evidence="3">Uncharacterized protein</fullName>
    </submittedName>
</protein>
<proteinExistence type="predicted"/>